<dbReference type="Gene3D" id="1.10.287.1080">
    <property type="entry name" value="MazG-like"/>
    <property type="match status" value="2"/>
</dbReference>
<dbReference type="GO" id="GO:0046076">
    <property type="term" value="P:dTTP catabolic process"/>
    <property type="evidence" value="ECO:0007669"/>
    <property type="project" value="TreeGrafter"/>
</dbReference>
<dbReference type="CDD" id="cd11528">
    <property type="entry name" value="NTP-PPase_MazG_Nterm"/>
    <property type="match status" value="1"/>
</dbReference>
<dbReference type="PANTHER" id="PTHR30522">
    <property type="entry name" value="NUCLEOSIDE TRIPHOSPHATE PYROPHOSPHOHYDROLASE"/>
    <property type="match status" value="1"/>
</dbReference>
<dbReference type="FunFam" id="1.10.287.1080:FF:000003">
    <property type="entry name" value="Nucleoside triphosphate pyrophosphohydrolase"/>
    <property type="match status" value="1"/>
</dbReference>
<dbReference type="PANTHER" id="PTHR30522:SF0">
    <property type="entry name" value="NUCLEOSIDE TRIPHOSPHATE PYROPHOSPHOHYDROLASE"/>
    <property type="match status" value="1"/>
</dbReference>
<dbReference type="GO" id="GO:0008168">
    <property type="term" value="F:methyltransferase activity"/>
    <property type="evidence" value="ECO:0007669"/>
    <property type="project" value="InterPro"/>
</dbReference>
<dbReference type="Pfam" id="PF03819">
    <property type="entry name" value="MazG"/>
    <property type="match status" value="2"/>
</dbReference>
<dbReference type="InterPro" id="IPR011551">
    <property type="entry name" value="NTP_PyrPHydrolase_MazG"/>
</dbReference>
<accession>A0A485M3F6</accession>
<dbReference type="Pfam" id="PF00590">
    <property type="entry name" value="TP_methylase"/>
    <property type="match status" value="1"/>
</dbReference>
<evidence type="ECO:0000313" key="4">
    <source>
        <dbReference type="EMBL" id="VFU15490.1"/>
    </source>
</evidence>
<dbReference type="Gene3D" id="3.40.1010.10">
    <property type="entry name" value="Cobalt-precorrin-4 Transmethylase, Domain 1"/>
    <property type="match status" value="1"/>
</dbReference>
<dbReference type="NCBIfam" id="TIGR00444">
    <property type="entry name" value="mazG"/>
    <property type="match status" value="1"/>
</dbReference>
<organism evidence="4">
    <name type="scientific">anaerobic digester metagenome</name>
    <dbReference type="NCBI Taxonomy" id="1263854"/>
    <lineage>
        <taxon>unclassified sequences</taxon>
        <taxon>metagenomes</taxon>
        <taxon>ecological metagenomes</taxon>
    </lineage>
</organism>
<dbReference type="GO" id="GO:0046047">
    <property type="term" value="P:TTP catabolic process"/>
    <property type="evidence" value="ECO:0007669"/>
    <property type="project" value="TreeGrafter"/>
</dbReference>
<dbReference type="InterPro" id="IPR004518">
    <property type="entry name" value="MazG-like_dom"/>
</dbReference>
<evidence type="ECO:0000256" key="1">
    <source>
        <dbReference type="SAM" id="MobiDB-lite"/>
    </source>
</evidence>
<gene>
    <name evidence="4" type="primary">mazG</name>
    <name evidence="4" type="ORF">SCFA_300001</name>
</gene>
<proteinExistence type="predicted"/>
<dbReference type="EC" id="3.6.1.8" evidence="4"/>
<protein>
    <submittedName>
        <fullName evidence="4">Nucleoside triphosphate pyrophosphohydrolase</fullName>
        <ecNumber evidence="4">3.6.1.8</ecNumber>
    </submittedName>
</protein>
<feature type="compositionally biased region" description="Basic and acidic residues" evidence="1">
    <location>
        <begin position="250"/>
        <end position="265"/>
    </location>
</feature>
<dbReference type="GO" id="GO:0006203">
    <property type="term" value="P:dGTP catabolic process"/>
    <property type="evidence" value="ECO:0007669"/>
    <property type="project" value="TreeGrafter"/>
</dbReference>
<dbReference type="InterPro" id="IPR048015">
    <property type="entry name" value="NTP-PPase_MazG-like_N"/>
</dbReference>
<dbReference type="GO" id="GO:0046081">
    <property type="term" value="P:dUTP catabolic process"/>
    <property type="evidence" value="ECO:0007669"/>
    <property type="project" value="TreeGrafter"/>
</dbReference>
<dbReference type="AlphaFoldDB" id="A0A485M3F6"/>
<feature type="domain" description="Tetrapyrrole methylase" evidence="2">
    <location>
        <begin position="26"/>
        <end position="229"/>
    </location>
</feature>
<dbReference type="InterPro" id="IPR035013">
    <property type="entry name" value="YabN_N"/>
</dbReference>
<dbReference type="CDD" id="cd11529">
    <property type="entry name" value="NTP-PPase_MazG_Cterm"/>
    <property type="match status" value="1"/>
</dbReference>
<dbReference type="GO" id="GO:0047693">
    <property type="term" value="F:ATP diphosphatase activity"/>
    <property type="evidence" value="ECO:0007669"/>
    <property type="project" value="UniProtKB-EC"/>
</dbReference>
<evidence type="ECO:0000259" key="3">
    <source>
        <dbReference type="Pfam" id="PF03819"/>
    </source>
</evidence>
<dbReference type="SUPFAM" id="SSF101386">
    <property type="entry name" value="all-alpha NTP pyrophosphatases"/>
    <property type="match status" value="2"/>
</dbReference>
<keyword evidence="4" id="KW-0378">Hydrolase</keyword>
<feature type="domain" description="NTP pyrophosphohydrolase MazG-like" evidence="3">
    <location>
        <begin position="381"/>
        <end position="454"/>
    </location>
</feature>
<reference evidence="4" key="1">
    <citation type="submission" date="2019-03" db="EMBL/GenBank/DDBJ databases">
        <authorList>
            <person name="Hao L."/>
        </authorList>
    </citation>
    <scope>NUCLEOTIDE SEQUENCE</scope>
</reference>
<dbReference type="EMBL" id="CAADRN010000224">
    <property type="protein sequence ID" value="VFU15490.1"/>
    <property type="molecule type" value="Genomic_DNA"/>
</dbReference>
<dbReference type="InterPro" id="IPR048011">
    <property type="entry name" value="NTP-PPase_MazG-like_C"/>
</dbReference>
<dbReference type="GO" id="GO:0046061">
    <property type="term" value="P:dATP catabolic process"/>
    <property type="evidence" value="ECO:0007669"/>
    <property type="project" value="TreeGrafter"/>
</dbReference>
<dbReference type="CDD" id="cd11723">
    <property type="entry name" value="YabN_N_like"/>
    <property type="match status" value="1"/>
</dbReference>
<sequence>MLIAELELKICLNERGVSKVMPDTARITIAGLGAGAPGDLTLGAWKALKSSPRILLRTGRHPVVEWLGREGIAFITFDSFYEQAHSFQEVYARIAEAVLQEARNQSVLYAVPGHPLVAEDSVRLILERAEEEGLQVELLPAVSFLDAVFSALRLDPGSGLQVLDGLLLQQRPPLPARPAVITQVYSRLIASEVKLSLLELYPPEHPVTVIRAAGVPGEERVEKHPLFEIDRLDWVDHLTSLFLPEIGDIEPPRDTGGTERPENTKEFPGLTEPGGSCRDETGSKTLAGPEYPPEQDARGAGVAGQASGYPSGPEKMDVQDVGTGSGSGSPDGRDGAAEKFPLTKLNELNRSSGNCRYPLDPLVKIMSRLRSEDGCPWDREQDHRSLRPYLLEESYEVLEALDEGDMYKICEELGDLLLQVVFHAQIAAEKQSFDINDVVAGISEKLIRRHPHVFGSLTARNSRDVVLLWDRIKAKEREGVPPKGLLAGVSMSLPALMRAARLQKKAAGAGFDWPDHHGAMDKVREELAELEAAVAGKDPVEIEGEIGDLLFSVVNLARLLGIEPEAALTGTAAKFTRRFEYVEKMARLNERDLGQCTLAEMDQWWEEAKNLEKI</sequence>
<dbReference type="GO" id="GO:0006950">
    <property type="term" value="P:response to stress"/>
    <property type="evidence" value="ECO:0007669"/>
    <property type="project" value="UniProtKB-ARBA"/>
</dbReference>
<dbReference type="GO" id="GO:0046052">
    <property type="term" value="P:UTP catabolic process"/>
    <property type="evidence" value="ECO:0007669"/>
    <property type="project" value="TreeGrafter"/>
</dbReference>
<name>A0A485M3F6_9ZZZZ</name>
<feature type="domain" description="NTP pyrophosphohydrolase MazG-like" evidence="3">
    <location>
        <begin position="517"/>
        <end position="581"/>
    </location>
</feature>
<dbReference type="NCBIfam" id="NF007113">
    <property type="entry name" value="PRK09562.1"/>
    <property type="match status" value="1"/>
</dbReference>
<dbReference type="SUPFAM" id="SSF53790">
    <property type="entry name" value="Tetrapyrrole methylase"/>
    <property type="match status" value="1"/>
</dbReference>
<dbReference type="InterPro" id="IPR014777">
    <property type="entry name" value="4pyrrole_Mease_sub1"/>
</dbReference>
<dbReference type="InterPro" id="IPR035996">
    <property type="entry name" value="4pyrrol_Methylase_sf"/>
</dbReference>
<evidence type="ECO:0000259" key="2">
    <source>
        <dbReference type="Pfam" id="PF00590"/>
    </source>
</evidence>
<dbReference type="InterPro" id="IPR000878">
    <property type="entry name" value="4pyrrol_Mease"/>
</dbReference>
<dbReference type="FunFam" id="1.10.287.1080:FF:000001">
    <property type="entry name" value="Nucleoside triphosphate pyrophosphohydrolase"/>
    <property type="match status" value="1"/>
</dbReference>
<feature type="region of interest" description="Disordered" evidence="1">
    <location>
        <begin position="246"/>
        <end position="337"/>
    </location>
</feature>